<dbReference type="EMBL" id="MGHD01000019">
    <property type="protein sequence ID" value="OGM59521.1"/>
    <property type="molecule type" value="Genomic_DNA"/>
</dbReference>
<dbReference type="GO" id="GO:0042276">
    <property type="term" value="P:error-prone translesion synthesis"/>
    <property type="evidence" value="ECO:0007669"/>
    <property type="project" value="TreeGrafter"/>
</dbReference>
<dbReference type="SUPFAM" id="SSF100879">
    <property type="entry name" value="Lesion bypass DNA polymerase (Y-family), little finger domain"/>
    <property type="match status" value="1"/>
</dbReference>
<dbReference type="GO" id="GO:0005829">
    <property type="term" value="C:cytosol"/>
    <property type="evidence" value="ECO:0007669"/>
    <property type="project" value="TreeGrafter"/>
</dbReference>
<accession>A0A1F8B663</accession>
<comment type="similarity">
    <text evidence="1">Belongs to the DNA polymerase type-Y family.</text>
</comment>
<dbReference type="InterPro" id="IPR022880">
    <property type="entry name" value="DNApol_IV"/>
</dbReference>
<dbReference type="SUPFAM" id="SSF56672">
    <property type="entry name" value="DNA/RNA polymerases"/>
    <property type="match status" value="1"/>
</dbReference>
<dbReference type="InterPro" id="IPR043128">
    <property type="entry name" value="Rev_trsase/Diguanyl_cyclase"/>
</dbReference>
<dbReference type="GO" id="GO:0009432">
    <property type="term" value="P:SOS response"/>
    <property type="evidence" value="ECO:0007669"/>
    <property type="project" value="TreeGrafter"/>
</dbReference>
<dbReference type="Gene3D" id="3.30.1490.100">
    <property type="entry name" value="DNA polymerase, Y-family, little finger domain"/>
    <property type="match status" value="1"/>
</dbReference>
<dbReference type="PROSITE" id="PS50173">
    <property type="entry name" value="UMUC"/>
    <property type="match status" value="1"/>
</dbReference>
<dbReference type="Pfam" id="PF11799">
    <property type="entry name" value="IMS_C"/>
    <property type="match status" value="1"/>
</dbReference>
<dbReference type="Gene3D" id="3.40.1170.60">
    <property type="match status" value="1"/>
</dbReference>
<dbReference type="Proteomes" id="UP000176404">
    <property type="component" value="Unassembled WGS sequence"/>
</dbReference>
<dbReference type="InterPro" id="IPR036775">
    <property type="entry name" value="DNA_pol_Y-fam_lit_finger_sf"/>
</dbReference>
<name>A0A1F8B663_9BACT</name>
<dbReference type="PANTHER" id="PTHR11076">
    <property type="entry name" value="DNA REPAIR POLYMERASE UMUC / TRANSFERASE FAMILY MEMBER"/>
    <property type="match status" value="1"/>
</dbReference>
<dbReference type="InterPro" id="IPR017961">
    <property type="entry name" value="DNA_pol_Y-fam_little_finger"/>
</dbReference>
<dbReference type="InterPro" id="IPR001126">
    <property type="entry name" value="UmuC"/>
</dbReference>
<dbReference type="CDD" id="cd03586">
    <property type="entry name" value="PolY_Pol_IV_kappa"/>
    <property type="match status" value="1"/>
</dbReference>
<reference evidence="3 4" key="1">
    <citation type="journal article" date="2016" name="Nat. Commun.">
        <title>Thousands of microbial genomes shed light on interconnected biogeochemical processes in an aquifer system.</title>
        <authorList>
            <person name="Anantharaman K."/>
            <person name="Brown C.T."/>
            <person name="Hug L.A."/>
            <person name="Sharon I."/>
            <person name="Castelle C.J."/>
            <person name="Probst A.J."/>
            <person name="Thomas B.C."/>
            <person name="Singh A."/>
            <person name="Wilkins M.J."/>
            <person name="Karaoz U."/>
            <person name="Brodie E.L."/>
            <person name="Williams K.H."/>
            <person name="Hubbard S.S."/>
            <person name="Banfield J.F."/>
        </authorList>
    </citation>
    <scope>NUCLEOTIDE SEQUENCE [LARGE SCALE GENOMIC DNA]</scope>
</reference>
<dbReference type="AlphaFoldDB" id="A0A1F8B663"/>
<dbReference type="STRING" id="1802517.A2892_02705"/>
<dbReference type="InterPro" id="IPR043502">
    <property type="entry name" value="DNA/RNA_pol_sf"/>
</dbReference>
<sequence length="432" mass="49232">MKNLSFNPKSSTLMHIDLNSCFATIEQQANPHLRGKPVAVAAYETSNGCILAASVEAKRYGIKTGMRVKDGKLLYSKLIVLSPDPWKYRSVHLKLKKLLSYYTYDVTAKSIDEFVLDISDFTKISPCQDKVRSFGIMCDVAREIKQRIRKEIGDWLTVSIGIAPNRFLAKVASNLHKPDGLEEVNKDNFLNCYLRLKLTDLPYIKMRNAARLGSMGIYSVLDFYHAPLWKLKVAFRSVNAYYWYLRLRGYEIDDIEFGRRSYGNSYALSKPLATPDELSPILSKLVTKMGARLRCAGYKARGVNISILYSDWSYWHKGASFENALFDSRDIYKKAFKILCQSAYQKPVRELAVSCFKLVKLDSLQLGLFENVDKKKDLVKAVDKINEYWGDPVCTGRFAITPARMFLTEPNSVPDRISFGGVKELEEFSLKV</sequence>
<dbReference type="Gene3D" id="3.30.70.270">
    <property type="match status" value="1"/>
</dbReference>
<dbReference type="PANTHER" id="PTHR11076:SF33">
    <property type="entry name" value="DNA POLYMERASE KAPPA"/>
    <property type="match status" value="1"/>
</dbReference>
<evidence type="ECO:0000313" key="4">
    <source>
        <dbReference type="Proteomes" id="UP000176404"/>
    </source>
</evidence>
<comment type="caution">
    <text evidence="3">The sequence shown here is derived from an EMBL/GenBank/DDBJ whole genome shotgun (WGS) entry which is preliminary data.</text>
</comment>
<gene>
    <name evidence="3" type="ORF">A2892_02705</name>
</gene>
<dbReference type="GO" id="GO:0006281">
    <property type="term" value="P:DNA repair"/>
    <property type="evidence" value="ECO:0007669"/>
    <property type="project" value="InterPro"/>
</dbReference>
<feature type="domain" description="UmuC" evidence="2">
    <location>
        <begin position="13"/>
        <end position="210"/>
    </location>
</feature>
<protein>
    <recommendedName>
        <fullName evidence="2">UmuC domain-containing protein</fullName>
    </recommendedName>
</protein>
<dbReference type="InterPro" id="IPR050116">
    <property type="entry name" value="DNA_polymerase-Y"/>
</dbReference>
<evidence type="ECO:0000313" key="3">
    <source>
        <dbReference type="EMBL" id="OGM59521.1"/>
    </source>
</evidence>
<evidence type="ECO:0000256" key="1">
    <source>
        <dbReference type="ARBA" id="ARBA00010945"/>
    </source>
</evidence>
<dbReference type="Pfam" id="PF00817">
    <property type="entry name" value="IMS"/>
    <property type="match status" value="1"/>
</dbReference>
<evidence type="ECO:0000259" key="2">
    <source>
        <dbReference type="PROSITE" id="PS50173"/>
    </source>
</evidence>
<proteinExistence type="inferred from homology"/>
<dbReference type="GO" id="GO:0003887">
    <property type="term" value="F:DNA-directed DNA polymerase activity"/>
    <property type="evidence" value="ECO:0007669"/>
    <property type="project" value="InterPro"/>
</dbReference>
<dbReference type="GO" id="GO:0003684">
    <property type="term" value="F:damaged DNA binding"/>
    <property type="evidence" value="ECO:0007669"/>
    <property type="project" value="InterPro"/>
</dbReference>
<organism evidence="3 4">
    <name type="scientific">Candidatus Woesebacteria bacterium RIFCSPLOWO2_01_FULL_39_10b</name>
    <dbReference type="NCBI Taxonomy" id="1802517"/>
    <lineage>
        <taxon>Bacteria</taxon>
        <taxon>Candidatus Woeseibacteriota</taxon>
    </lineage>
</organism>